<reference evidence="2 3" key="1">
    <citation type="submission" date="2017-11" db="EMBL/GenBank/DDBJ databases">
        <title>Draft genome sequence of magnetotactic bacterium Magnetospirillum kuznetsovii LBB-42.</title>
        <authorList>
            <person name="Grouzdev D.S."/>
            <person name="Rysina M.S."/>
            <person name="Baslerov R.V."/>
            <person name="Koziaeva V."/>
        </authorList>
    </citation>
    <scope>NUCLEOTIDE SEQUENCE [LARGE SCALE GENOMIC DNA]</scope>
    <source>
        <strain evidence="2 3">LBB-42</strain>
    </source>
</reference>
<dbReference type="Pfam" id="PF20329">
    <property type="entry name" value="DUF6624"/>
    <property type="match status" value="1"/>
</dbReference>
<comment type="caution">
    <text evidence="2">The sequence shown here is derived from an EMBL/GenBank/DDBJ whole genome shotgun (WGS) entry which is preliminary data.</text>
</comment>
<feature type="region of interest" description="Disordered" evidence="1">
    <location>
        <begin position="165"/>
        <end position="184"/>
    </location>
</feature>
<gene>
    <name evidence="2" type="ORF">CU669_02260</name>
</gene>
<proteinExistence type="predicted"/>
<accession>A0A364P3P6</accession>
<dbReference type="AlphaFoldDB" id="A0A364P3P6"/>
<dbReference type="RefSeq" id="WP_112142148.1">
    <property type="nucleotide sequence ID" value="NZ_PGTO01000001.1"/>
</dbReference>
<dbReference type="InterPro" id="IPR046732">
    <property type="entry name" value="DUF6624"/>
</dbReference>
<evidence type="ECO:0000256" key="1">
    <source>
        <dbReference type="SAM" id="MobiDB-lite"/>
    </source>
</evidence>
<evidence type="ECO:0000313" key="3">
    <source>
        <dbReference type="Proteomes" id="UP000251075"/>
    </source>
</evidence>
<dbReference type="OrthoDB" id="7632344at2"/>
<organism evidence="2 3">
    <name type="scientific">Paramagnetospirillum kuznetsovii</name>
    <dbReference type="NCBI Taxonomy" id="2053833"/>
    <lineage>
        <taxon>Bacteria</taxon>
        <taxon>Pseudomonadati</taxon>
        <taxon>Pseudomonadota</taxon>
        <taxon>Alphaproteobacteria</taxon>
        <taxon>Rhodospirillales</taxon>
        <taxon>Magnetospirillaceae</taxon>
        <taxon>Paramagnetospirillum</taxon>
    </lineage>
</organism>
<protein>
    <submittedName>
        <fullName evidence="2">Uncharacterized protein</fullName>
    </submittedName>
</protein>
<keyword evidence="3" id="KW-1185">Reference proteome</keyword>
<name>A0A364P3P6_9PROT</name>
<sequence length="196" mass="21581">MVKPFRHRLLTLREAEHALRAELAQSGEAPGGYHPRLRQLHEANARELELIIDDDGWPTPEVAGEDGAEAAWLIAMHAVSRPTFMRRCLVQLKGEANRGDAPPRHAAMLDDRIRALEGRPQRYGTQLDWQGGRLTPLPIEDRDGVDARRAAVGLAPLAETIATARDAAKSDGAPPPEEWEASSDVLDALAKEVGWR</sequence>
<dbReference type="Proteomes" id="UP000251075">
    <property type="component" value="Unassembled WGS sequence"/>
</dbReference>
<evidence type="ECO:0000313" key="2">
    <source>
        <dbReference type="EMBL" id="RAU23916.1"/>
    </source>
</evidence>
<dbReference type="EMBL" id="PGTO01000001">
    <property type="protein sequence ID" value="RAU23916.1"/>
    <property type="molecule type" value="Genomic_DNA"/>
</dbReference>